<evidence type="ECO:0000256" key="1">
    <source>
        <dbReference type="SAM" id="MobiDB-lite"/>
    </source>
</evidence>
<feature type="chain" id="PRO_5001473023" evidence="2">
    <location>
        <begin position="21"/>
        <end position="400"/>
    </location>
</feature>
<feature type="compositionally biased region" description="Low complexity" evidence="1">
    <location>
        <begin position="379"/>
        <end position="393"/>
    </location>
</feature>
<comment type="caution">
    <text evidence="3">The sequence shown here is derived from an EMBL/GenBank/DDBJ whole genome shotgun (WGS) entry which is preliminary data.</text>
</comment>
<feature type="region of interest" description="Disordered" evidence="1">
    <location>
        <begin position="376"/>
        <end position="400"/>
    </location>
</feature>
<dbReference type="HOGENOM" id="CLU_039325_0_0_1"/>
<dbReference type="Proteomes" id="UP000030151">
    <property type="component" value="Unassembled WGS sequence"/>
</dbReference>
<dbReference type="AlphaFoldDB" id="A0A014N991"/>
<dbReference type="OrthoDB" id="4939313at2759"/>
<evidence type="ECO:0000313" key="4">
    <source>
        <dbReference type="Proteomes" id="UP000030151"/>
    </source>
</evidence>
<protein>
    <submittedName>
        <fullName evidence="3">Uncharacterized protein</fullName>
    </submittedName>
</protein>
<name>A0A014N991_9HYPO</name>
<evidence type="ECO:0000313" key="3">
    <source>
        <dbReference type="EMBL" id="EXU97114.1"/>
    </source>
</evidence>
<proteinExistence type="predicted"/>
<feature type="signal peptide" evidence="2">
    <location>
        <begin position="1"/>
        <end position="20"/>
    </location>
</feature>
<evidence type="ECO:0000256" key="2">
    <source>
        <dbReference type="SAM" id="SignalP"/>
    </source>
</evidence>
<reference evidence="3 4" key="1">
    <citation type="submission" date="2014-02" db="EMBL/GenBank/DDBJ databases">
        <title>The genome sequence of the entomopathogenic fungus Metarhizium robertsii ARSEF 2575.</title>
        <authorList>
            <person name="Giuliano Garisto Donzelli B."/>
            <person name="Roe B.A."/>
            <person name="Macmil S.L."/>
            <person name="Krasnoff S.B."/>
            <person name="Gibson D.M."/>
        </authorList>
    </citation>
    <scope>NUCLEOTIDE SEQUENCE [LARGE SCALE GENOMIC DNA]</scope>
    <source>
        <strain evidence="3 4">ARSEF 2575</strain>
    </source>
</reference>
<organism evidence="3 4">
    <name type="scientific">Metarhizium robertsii</name>
    <dbReference type="NCBI Taxonomy" id="568076"/>
    <lineage>
        <taxon>Eukaryota</taxon>
        <taxon>Fungi</taxon>
        <taxon>Dikarya</taxon>
        <taxon>Ascomycota</taxon>
        <taxon>Pezizomycotina</taxon>
        <taxon>Sordariomycetes</taxon>
        <taxon>Hypocreomycetidae</taxon>
        <taxon>Hypocreales</taxon>
        <taxon>Clavicipitaceae</taxon>
        <taxon>Metarhizium</taxon>
    </lineage>
</organism>
<dbReference type="eggNOG" id="ENOG502T69N">
    <property type="taxonomic scope" value="Eukaryota"/>
</dbReference>
<gene>
    <name evidence="3" type="ORF">X797_009731</name>
</gene>
<accession>A0A014N991</accession>
<sequence length="400" mass="43552">MLLNSAVLTAALAILDVASASVIKRQVLKDKDIAGRIAGGAKIGDQCHPPGTYALGGEKIIPPCLAEQAIALKCEIITHLSSNSSEANRIAYHKCLVGHGSSYFLDIQGCLACKKSHGHLSKEQYDWYLQRWTAGYEAFEKDAVPKTNMWTYVEGAIGGTTCQNRNETLHGWKCWDQLPKGPGNTNKTVPVEQYYTNRPKTQNIGSFTLNGKKYPETTTMEVDLAQYTYEITGHLGYYSSAKLEDGTVTGPWVEYEVQVVTEYREIKSVCNFTTPDEFTIVSAISAPVPLKDSVATVPKKEASTLPTLDCDGTCIASALSIKELEVVVIQGSKKADPLVADAATPALTDLEEHKSVSPDSKISFLKRVEVLFANVKKYPTPSGGSPPSTGDDPCPSRRRR</sequence>
<dbReference type="EMBL" id="JELW01000040">
    <property type="protein sequence ID" value="EXU97114.1"/>
    <property type="molecule type" value="Genomic_DNA"/>
</dbReference>
<keyword evidence="2" id="KW-0732">Signal</keyword>